<dbReference type="CDD" id="cd00037">
    <property type="entry name" value="CLECT"/>
    <property type="match status" value="2"/>
</dbReference>
<dbReference type="SMART" id="SM00034">
    <property type="entry name" value="CLECT"/>
    <property type="match status" value="2"/>
</dbReference>
<protein>
    <recommendedName>
        <fullName evidence="3">C-type lectin domain-containing protein</fullName>
    </recommendedName>
</protein>
<evidence type="ECO:0000259" key="3">
    <source>
        <dbReference type="PROSITE" id="PS50041"/>
    </source>
</evidence>
<evidence type="ECO:0000256" key="1">
    <source>
        <dbReference type="ARBA" id="ARBA00023157"/>
    </source>
</evidence>
<dbReference type="InterPro" id="IPR016186">
    <property type="entry name" value="C-type_lectin-like/link_sf"/>
</dbReference>
<organism evidence="4 5">
    <name type="scientific">Leptosia nina</name>
    <dbReference type="NCBI Taxonomy" id="320188"/>
    <lineage>
        <taxon>Eukaryota</taxon>
        <taxon>Metazoa</taxon>
        <taxon>Ecdysozoa</taxon>
        <taxon>Arthropoda</taxon>
        <taxon>Hexapoda</taxon>
        <taxon>Insecta</taxon>
        <taxon>Pterygota</taxon>
        <taxon>Neoptera</taxon>
        <taxon>Endopterygota</taxon>
        <taxon>Lepidoptera</taxon>
        <taxon>Glossata</taxon>
        <taxon>Ditrysia</taxon>
        <taxon>Papilionoidea</taxon>
        <taxon>Pieridae</taxon>
        <taxon>Pierinae</taxon>
        <taxon>Leptosia</taxon>
    </lineage>
</organism>
<reference evidence="4 5" key="1">
    <citation type="submission" date="2023-11" db="EMBL/GenBank/DDBJ databases">
        <authorList>
            <person name="Okamura Y."/>
        </authorList>
    </citation>
    <scope>NUCLEOTIDE SEQUENCE [LARGE SCALE GENOMIC DNA]</scope>
</reference>
<sequence>MANFGFLLFTFFVSLLVLIAECRQFRYDYKFNPDTQSWVKLHQVPATWEDARLRCFYEGGTLASPQSNKLLSTMKMMLKGTHAELTGIYTGVHAKFSKGDFYSIDGKPIDRMPVQWMPYEPDNEQNDEDCIVMHSNGTIADVNCLEVFPYICSRKGRAEVLTECGTVDKEYHLDARTGSCYKFHNIARNFTRAFMACAAEGGYLAIINSETEAQILKELFEKNQPDTLRFTSHSGIAFVGFHDWGERFVWTTIHGQSIEEAGYNKFSGGQPDGAQPGEYCGGIFRNGLLDDAWCHERMAFICEKSVDSLLDDIIE</sequence>
<accession>A0AAV1JFT4</accession>
<dbReference type="PANTHER" id="PTHR22803">
    <property type="entry name" value="MANNOSE, PHOSPHOLIPASE, LECTIN RECEPTOR RELATED"/>
    <property type="match status" value="1"/>
</dbReference>
<dbReference type="SUPFAM" id="SSF56436">
    <property type="entry name" value="C-type lectin-like"/>
    <property type="match status" value="2"/>
</dbReference>
<keyword evidence="5" id="KW-1185">Reference proteome</keyword>
<evidence type="ECO:0000313" key="4">
    <source>
        <dbReference type="EMBL" id="CAK1546904.1"/>
    </source>
</evidence>
<dbReference type="PROSITE" id="PS50041">
    <property type="entry name" value="C_TYPE_LECTIN_2"/>
    <property type="match status" value="2"/>
</dbReference>
<dbReference type="PROSITE" id="PS00615">
    <property type="entry name" value="C_TYPE_LECTIN_1"/>
    <property type="match status" value="1"/>
</dbReference>
<keyword evidence="2" id="KW-0732">Signal</keyword>
<feature type="chain" id="PRO_5043516595" description="C-type lectin domain-containing protein" evidence="2">
    <location>
        <begin position="23"/>
        <end position="315"/>
    </location>
</feature>
<evidence type="ECO:0000313" key="5">
    <source>
        <dbReference type="Proteomes" id="UP001497472"/>
    </source>
</evidence>
<feature type="signal peptide" evidence="2">
    <location>
        <begin position="1"/>
        <end position="22"/>
    </location>
</feature>
<proteinExistence type="predicted"/>
<dbReference type="Pfam" id="PF00059">
    <property type="entry name" value="Lectin_C"/>
    <property type="match status" value="2"/>
</dbReference>
<dbReference type="InterPro" id="IPR018378">
    <property type="entry name" value="C-type_lectin_CS"/>
</dbReference>
<dbReference type="EMBL" id="CAVLEF010000009">
    <property type="protein sequence ID" value="CAK1546904.1"/>
    <property type="molecule type" value="Genomic_DNA"/>
</dbReference>
<dbReference type="Proteomes" id="UP001497472">
    <property type="component" value="Unassembled WGS sequence"/>
</dbReference>
<dbReference type="InterPro" id="IPR016187">
    <property type="entry name" value="CTDL_fold"/>
</dbReference>
<dbReference type="InterPro" id="IPR001304">
    <property type="entry name" value="C-type_lectin-like"/>
</dbReference>
<dbReference type="AlphaFoldDB" id="A0AAV1JFT4"/>
<feature type="domain" description="C-type lectin" evidence="3">
    <location>
        <begin position="47"/>
        <end position="153"/>
    </location>
</feature>
<dbReference type="InterPro" id="IPR050111">
    <property type="entry name" value="C-type_lectin/snaclec_domain"/>
</dbReference>
<dbReference type="Gene3D" id="3.10.100.10">
    <property type="entry name" value="Mannose-Binding Protein A, subunit A"/>
    <property type="match status" value="2"/>
</dbReference>
<evidence type="ECO:0000256" key="2">
    <source>
        <dbReference type="SAM" id="SignalP"/>
    </source>
</evidence>
<name>A0AAV1JFT4_9NEOP</name>
<feature type="domain" description="C-type lectin" evidence="3">
    <location>
        <begin position="176"/>
        <end position="303"/>
    </location>
</feature>
<gene>
    <name evidence="4" type="ORF">LNINA_LOCUS6411</name>
</gene>
<comment type="caution">
    <text evidence="4">The sequence shown here is derived from an EMBL/GenBank/DDBJ whole genome shotgun (WGS) entry which is preliminary data.</text>
</comment>
<keyword evidence="1" id="KW-1015">Disulfide bond</keyword>